<keyword evidence="4" id="KW-0596">Phosphopantetheine</keyword>
<evidence type="ECO:0000256" key="1">
    <source>
        <dbReference type="ARBA" id="ARBA00001957"/>
    </source>
</evidence>
<dbReference type="InterPro" id="IPR023213">
    <property type="entry name" value="CAT-like_dom_sf"/>
</dbReference>
<dbReference type="FunFam" id="2.30.38.10:FF:000001">
    <property type="entry name" value="Non-ribosomal peptide synthetase PvdI"/>
    <property type="match status" value="1"/>
</dbReference>
<dbReference type="EMBL" id="QXUL01000061">
    <property type="protein sequence ID" value="RIN09013.1"/>
    <property type="molecule type" value="Genomic_DNA"/>
</dbReference>
<dbReference type="PANTHER" id="PTHR44845:SF7">
    <property type="entry name" value="PLIPASTATIN SYNTHASE SUBUNIT D"/>
    <property type="match status" value="1"/>
</dbReference>
<dbReference type="Pfam" id="PF07993">
    <property type="entry name" value="NAD_binding_4"/>
    <property type="match status" value="1"/>
</dbReference>
<dbReference type="Gene3D" id="3.40.50.980">
    <property type="match status" value="2"/>
</dbReference>
<comment type="cofactor">
    <cofactor evidence="1">
        <name>pantetheine 4'-phosphate</name>
        <dbReference type="ChEBI" id="CHEBI:47942"/>
    </cofactor>
</comment>
<feature type="domain" description="Carrier" evidence="9">
    <location>
        <begin position="951"/>
        <end position="1046"/>
    </location>
</feature>
<dbReference type="PANTHER" id="PTHR44845">
    <property type="entry name" value="CARRIER DOMAIN-CONTAINING PROTEIN"/>
    <property type="match status" value="1"/>
</dbReference>
<comment type="caution">
    <text evidence="10">The sequence shown here is derived from an EMBL/GenBank/DDBJ whole genome shotgun (WGS) entry which is preliminary data.</text>
</comment>
<dbReference type="GO" id="GO:0008610">
    <property type="term" value="P:lipid biosynthetic process"/>
    <property type="evidence" value="ECO:0007669"/>
    <property type="project" value="UniProtKB-ARBA"/>
</dbReference>
<dbReference type="PROSITE" id="PS00012">
    <property type="entry name" value="PHOSPHOPANTETHEINE"/>
    <property type="match status" value="1"/>
</dbReference>
<dbReference type="InterPro" id="IPR013120">
    <property type="entry name" value="FAR_NAD-bd"/>
</dbReference>
<dbReference type="Pfam" id="PF00501">
    <property type="entry name" value="AMP-binding"/>
    <property type="match status" value="1"/>
</dbReference>
<dbReference type="InterPro" id="IPR045851">
    <property type="entry name" value="AMP-bd_C_sf"/>
</dbReference>
<dbReference type="InterPro" id="IPR001242">
    <property type="entry name" value="Condensation_dom"/>
</dbReference>
<protein>
    <recommendedName>
        <fullName evidence="3">Putative long chain fatty acid-CoA ligase VraA</fullName>
    </recommendedName>
    <alternativeName>
        <fullName evidence="7">Acyl-CoA synthetase</fullName>
    </alternativeName>
</protein>
<evidence type="ECO:0000256" key="4">
    <source>
        <dbReference type="ARBA" id="ARBA00022450"/>
    </source>
</evidence>
<dbReference type="FunFam" id="3.40.50.980:FF:000001">
    <property type="entry name" value="Non-ribosomal peptide synthetase"/>
    <property type="match status" value="1"/>
</dbReference>
<proteinExistence type="inferred from homology"/>
<dbReference type="FunFam" id="3.40.50.12780:FF:000012">
    <property type="entry name" value="Non-ribosomal peptide synthetase"/>
    <property type="match status" value="1"/>
</dbReference>
<comment type="similarity">
    <text evidence="2">Belongs to the ATP-dependent AMP-binding enzyme family.</text>
</comment>
<dbReference type="PROSITE" id="PS00455">
    <property type="entry name" value="AMP_BINDING"/>
    <property type="match status" value="1"/>
</dbReference>
<keyword evidence="11" id="KW-1185">Reference proteome</keyword>
<evidence type="ECO:0000313" key="11">
    <source>
        <dbReference type="Proteomes" id="UP000285567"/>
    </source>
</evidence>
<evidence type="ECO:0000313" key="10">
    <source>
        <dbReference type="EMBL" id="RIN09013.1"/>
    </source>
</evidence>
<reference evidence="10 11" key="1">
    <citation type="journal article" date="2016" name="Front. Microbiol.">
        <title>Comprehensive Phylogenetic Analysis of Bovine Non-aureus Staphylococci Species Based on Whole-Genome Sequencing.</title>
        <authorList>
            <person name="Naushad S."/>
            <person name="Barkema H.W."/>
            <person name="Luby C."/>
            <person name="Condas L.A."/>
            <person name="Nobrega D.B."/>
            <person name="Carson D.A."/>
            <person name="De Buck J."/>
        </authorList>
    </citation>
    <scope>NUCLEOTIDE SEQUENCE [LARGE SCALE GENOMIC DNA]</scope>
    <source>
        <strain evidence="10 11">SNUC 102</strain>
    </source>
</reference>
<keyword evidence="8" id="KW-0175">Coiled coil</keyword>
<organism evidence="10 11">
    <name type="scientific">Staphylococcus xylosus</name>
    <dbReference type="NCBI Taxonomy" id="1288"/>
    <lineage>
        <taxon>Bacteria</taxon>
        <taxon>Bacillati</taxon>
        <taxon>Bacillota</taxon>
        <taxon>Bacilli</taxon>
        <taxon>Bacillales</taxon>
        <taxon>Staphylococcaceae</taxon>
        <taxon>Staphylococcus</taxon>
    </lineage>
</organism>
<feature type="coiled-coil region" evidence="8">
    <location>
        <begin position="40"/>
        <end position="67"/>
    </location>
</feature>
<evidence type="ECO:0000259" key="9">
    <source>
        <dbReference type="PROSITE" id="PS50075"/>
    </source>
</evidence>
<dbReference type="InterPro" id="IPR020845">
    <property type="entry name" value="AMP-binding_CS"/>
</dbReference>
<dbReference type="InterPro" id="IPR000873">
    <property type="entry name" value="AMP-dep_synth/lig_dom"/>
</dbReference>
<dbReference type="CDD" id="cd05930">
    <property type="entry name" value="A_NRPS"/>
    <property type="match status" value="1"/>
</dbReference>
<dbReference type="Pfam" id="PF00668">
    <property type="entry name" value="Condensation"/>
    <property type="match status" value="1"/>
</dbReference>
<dbReference type="Gene3D" id="3.30.559.10">
    <property type="entry name" value="Chloramphenicol acetyltransferase-like domain"/>
    <property type="match status" value="1"/>
</dbReference>
<dbReference type="InterPro" id="IPR036736">
    <property type="entry name" value="ACP-like_sf"/>
</dbReference>
<dbReference type="Pfam" id="PF13193">
    <property type="entry name" value="AMP-binding_C"/>
    <property type="match status" value="1"/>
</dbReference>
<dbReference type="RefSeq" id="WP_119604114.1">
    <property type="nucleotide sequence ID" value="NZ_QXUL01000061.1"/>
</dbReference>
<dbReference type="Gene3D" id="3.30.559.30">
    <property type="entry name" value="Nonribosomal peptide synthetase, condensation domain"/>
    <property type="match status" value="1"/>
</dbReference>
<dbReference type="OrthoDB" id="9765680at2"/>
<sequence>MEKVPLSDAQIEIIQLQEYYENTSINNIAGIVNIKNKVTISEIEKALNNLIKNHDSYRIKIKKENSEYEQYISEHKDKNFNVVDFTNDQEEYRHWVDEQVSKNIFSINSDLFEFTIIKLPEGKTGILLLQHHVISDGWSMTIAVNTICNYLIDGTKTETLEPSYFDHVREELKYKNSERFEKDKQFWIEKLENFEDNELFKKNATNCAQGDRQSFNLTDAYTVKLLTFCEKNNISISNLFTTAMIILKYKKTLAEKISVGSIMHNRNKKMEKELTGAFSRTLPIIVDVSSKNSISDLLTKTKYESFNLLKHRKYPYRKIIEDNGSKSGILDCMVSFQNKQYDSKIIENGYSDEWLDNGSNNTSLAISISNRNRDNSLAIDYDYQVAVVNEKEIADLHNFMLKIIETAIENPNKQIKDIEIISEDEKRTILNEFNNTEMNLNNTQTFVERFENQVAQTPNQTAVTYEGDSLSYSELNVKANQLAHQLRHKGVKANHLVGIMTNRHLEMVIGIYGILKAGGAYVPIDPNYPSERINYILTDSNTYTLLTDSVLDTSIEFNQTVINLKEDINTSIQPTDNLSYTTNMSDLMCIIYTSGTTGKPKGVKMPYKSVMNNLNRRINRFDISSNDNILFKMPFTFDPSIWELFGWAIVGAQATLLPSGEEGNPEIITSLIQMSKVTMAVFVPSMFIPFIDYIKSTKQAHLLSSLNHVLVGGEAVTPKLVNQFNAWIGKKNNTQLTNVYGPTETTIDVTNFDFENNIIYDAVPIGQPIANTQAYIMNEDNNLMGIGVPGELCIGGIGVTDGYLNRPELTKERFIDNPFGKGKLYRTGDLAKWNVDGNISYLGRIDEQVKIRGYRIELGEIENTLRRIDQVSDVTVVAKPMGGEELAICAYLLSDEKIAFDDIKTKLSEKLPTYMIPSYMTQIDKLPVTSNGKLDKKQLPEIKVESKTYIEPSNKMESIVAEAFESILNMNRVSVQDNFFEIGGDSIKAIKLTSLLSRSYNISIKDIFELKTVRCISKALLERGETNTIEKLNTLKDINREQKTHFHSEFMNAINDYKEKSTENYKNIDKNIIKLDKQVLLTGATGYFGIHVLKDLLARTDFTIYIMVRNSEELSGEMKLKENWLYYFDSPLKPKYEKRIHFVEGNIEMERLGFDNDTYEHLTNNVDIIINAAANVNHFATENSSYKTNVNAINNLAKFAKENKSKEIHHMSTKSVASGNIENKKFVIFSEDDIDIGQKPNNVYMDGKIEAEKLLVAYRDEGIQTNIYRLGNLQCDSETGIFQKNEENNAFYNVIKSFKKLQKYPKLDNLDFTPVNKAAQACNKLILNNQLQNEIYHVYNTHFLPFKKLMSIYNENGNYIEDVHWNDFMDYLIECIELDMLNDEVNTFLLHTGILDNTLFNKSHFETLDYKTNFILEKLDFQWRPITSNLLTKMVSHTKNNF</sequence>
<dbReference type="InterPro" id="IPR009081">
    <property type="entry name" value="PP-bd_ACP"/>
</dbReference>
<dbReference type="NCBIfam" id="TIGR01733">
    <property type="entry name" value="AA-adenyl-dom"/>
    <property type="match status" value="1"/>
</dbReference>
<dbReference type="InterPro" id="IPR006162">
    <property type="entry name" value="Ppantetheine_attach_site"/>
</dbReference>
<accession>A0A418ILK5</accession>
<evidence type="ECO:0000256" key="7">
    <source>
        <dbReference type="ARBA" id="ARBA00032875"/>
    </source>
</evidence>
<dbReference type="PROSITE" id="PS50075">
    <property type="entry name" value="CARRIER"/>
    <property type="match status" value="1"/>
</dbReference>
<dbReference type="Proteomes" id="UP000285567">
    <property type="component" value="Unassembled WGS sequence"/>
</dbReference>
<dbReference type="GO" id="GO:0016874">
    <property type="term" value="F:ligase activity"/>
    <property type="evidence" value="ECO:0007669"/>
    <property type="project" value="UniProtKB-KW"/>
</dbReference>
<dbReference type="SUPFAM" id="SSF51735">
    <property type="entry name" value="NAD(P)-binding Rossmann-fold domains"/>
    <property type="match status" value="1"/>
</dbReference>
<gene>
    <name evidence="10" type="ORF">BU097_10980</name>
</gene>
<name>A0A418ILK5_STAXY</name>
<dbReference type="Gene3D" id="2.30.38.10">
    <property type="entry name" value="Luciferase, Domain 3"/>
    <property type="match status" value="1"/>
</dbReference>
<evidence type="ECO:0000256" key="8">
    <source>
        <dbReference type="SAM" id="Coils"/>
    </source>
</evidence>
<dbReference type="Pfam" id="PF00550">
    <property type="entry name" value="PP-binding"/>
    <property type="match status" value="1"/>
</dbReference>
<dbReference type="PIRSF" id="PIRSF001617">
    <property type="entry name" value="Alpha-AR"/>
    <property type="match status" value="1"/>
</dbReference>
<dbReference type="Gene3D" id="3.40.50.720">
    <property type="entry name" value="NAD(P)-binding Rossmann-like Domain"/>
    <property type="match status" value="1"/>
</dbReference>
<dbReference type="SUPFAM" id="SSF56801">
    <property type="entry name" value="Acetyl-CoA synthetase-like"/>
    <property type="match status" value="1"/>
</dbReference>
<dbReference type="SUPFAM" id="SSF47336">
    <property type="entry name" value="ACP-like"/>
    <property type="match status" value="1"/>
</dbReference>
<keyword evidence="5" id="KW-0597">Phosphoprotein</keyword>
<dbReference type="InterPro" id="IPR036291">
    <property type="entry name" value="NAD(P)-bd_dom_sf"/>
</dbReference>
<dbReference type="InterPro" id="IPR010071">
    <property type="entry name" value="AA_adenyl_dom"/>
</dbReference>
<evidence type="ECO:0000256" key="2">
    <source>
        <dbReference type="ARBA" id="ARBA00006432"/>
    </source>
</evidence>
<dbReference type="Gene3D" id="1.10.1200.10">
    <property type="entry name" value="ACP-like"/>
    <property type="match status" value="1"/>
</dbReference>
<evidence type="ECO:0000256" key="6">
    <source>
        <dbReference type="ARBA" id="ARBA00022598"/>
    </source>
</evidence>
<dbReference type="SUPFAM" id="SSF52777">
    <property type="entry name" value="CoA-dependent acyltransferases"/>
    <property type="match status" value="2"/>
</dbReference>
<evidence type="ECO:0000256" key="3">
    <source>
        <dbReference type="ARBA" id="ARBA00017625"/>
    </source>
</evidence>
<dbReference type="Gene3D" id="3.30.300.30">
    <property type="match status" value="1"/>
</dbReference>
<keyword evidence="6" id="KW-0436">Ligase</keyword>
<evidence type="ECO:0000256" key="5">
    <source>
        <dbReference type="ARBA" id="ARBA00022553"/>
    </source>
</evidence>
<dbReference type="InterPro" id="IPR025110">
    <property type="entry name" value="AMP-bd_C"/>
</dbReference>